<dbReference type="Pfam" id="PF07584">
    <property type="entry name" value="BatA"/>
    <property type="match status" value="1"/>
</dbReference>
<dbReference type="PANTHER" id="PTHR37464">
    <property type="entry name" value="BLL2463 PROTEIN"/>
    <property type="match status" value="1"/>
</dbReference>
<organism evidence="3 4">
    <name type="scientific">Clostridium tetani</name>
    <dbReference type="NCBI Taxonomy" id="1513"/>
    <lineage>
        <taxon>Bacteria</taxon>
        <taxon>Bacillati</taxon>
        <taxon>Bacillota</taxon>
        <taxon>Clostridia</taxon>
        <taxon>Eubacteriales</taxon>
        <taxon>Clostridiaceae</taxon>
        <taxon>Clostridium</taxon>
    </lineage>
</organism>
<evidence type="ECO:0000313" key="3">
    <source>
        <dbReference type="EMBL" id="RXI46157.1"/>
    </source>
</evidence>
<dbReference type="RefSeq" id="WP_129030762.1">
    <property type="nucleotide sequence ID" value="NZ_QMAP01000011.1"/>
</dbReference>
<dbReference type="PANTHER" id="PTHR37464:SF1">
    <property type="entry name" value="BLL2463 PROTEIN"/>
    <property type="match status" value="1"/>
</dbReference>
<feature type="transmembrane region" description="Helical" evidence="1">
    <location>
        <begin position="6"/>
        <end position="23"/>
    </location>
</feature>
<keyword evidence="1" id="KW-0472">Membrane</keyword>
<keyword evidence="1" id="KW-1133">Transmembrane helix</keyword>
<evidence type="ECO:0000259" key="2">
    <source>
        <dbReference type="Pfam" id="PF07584"/>
    </source>
</evidence>
<feature type="transmembrane region" description="Helical" evidence="1">
    <location>
        <begin position="480"/>
        <end position="500"/>
    </location>
</feature>
<feature type="domain" description="Aerotolerance regulator N-terminal" evidence="2">
    <location>
        <begin position="1"/>
        <end position="77"/>
    </location>
</feature>
<evidence type="ECO:0000313" key="4">
    <source>
        <dbReference type="Proteomes" id="UP000290921"/>
    </source>
</evidence>
<reference evidence="3 4" key="1">
    <citation type="submission" date="2018-06" db="EMBL/GenBank/DDBJ databases">
        <title>Genome conservation of Clostridium tetani.</title>
        <authorList>
            <person name="Bruggemann H."/>
            <person name="Popoff M.R."/>
        </authorList>
    </citation>
    <scope>NUCLEOTIDE SEQUENCE [LARGE SCALE GENOMIC DNA]</scope>
    <source>
        <strain evidence="3 4">2017.061</strain>
    </source>
</reference>
<accession>A0A4Q0VA88</accession>
<proteinExistence type="predicted"/>
<evidence type="ECO:0000256" key="1">
    <source>
        <dbReference type="SAM" id="Phobius"/>
    </source>
</evidence>
<dbReference type="InterPro" id="IPR011933">
    <property type="entry name" value="Double_TM_dom"/>
</dbReference>
<sequence>MMFLKPLRLIGLLALSLIVIIHLKNKKLKELKVSSTKLWEKIFEDISKVKKRKINKYILLALHLLIGIFIICAFSEPIFLGKNKDNLYILAFDCSMSMNAIEKNKSRMEIAKEKALEYIKSLPKNSRINLVHMTENTEIIKENISKSYGEKEIKKLKAVKKPLDLEKSNNFLNSFGKNTIIFTDKDVFKNNKVIKIGEKLEDIGIIHGGVGKSLNKSFCIVKNYGDLKKKVDIALKDNRGNDVALNECTLKPKEEKKVFFHNTSGNLEKLNFQIINKDMIYENNNYSLDLSRNNNKKILLLGENYFIEKALKIMPNIEVVKKEQVDFNKEKFDFYIMCKEVKDAPKDAKIWWVNTPKDMISNNKIKGYVSICKNKVTQGMENLKVYGEGIEIVNKNVKSLMCIDDKAIMAADNKGNIYSSLDWTNTDMVVTPAFPVLVDNILKINLRDNKENFQYYDYVINENEQLNDNKGSFISYINTSLKNIAIIIVLILLIVEWQVFKLGY</sequence>
<dbReference type="AlphaFoldDB" id="A0A4Q0VA88"/>
<gene>
    <name evidence="3" type="ORF">DP130_11375</name>
</gene>
<dbReference type="InterPro" id="IPR036465">
    <property type="entry name" value="vWFA_dom_sf"/>
</dbReference>
<dbReference type="Proteomes" id="UP000290921">
    <property type="component" value="Unassembled WGS sequence"/>
</dbReference>
<keyword evidence="1" id="KW-0812">Transmembrane</keyword>
<comment type="caution">
    <text evidence="3">The sequence shown here is derived from an EMBL/GenBank/DDBJ whole genome shotgun (WGS) entry which is preliminary data.</text>
</comment>
<dbReference type="SUPFAM" id="SSF53300">
    <property type="entry name" value="vWA-like"/>
    <property type="match status" value="1"/>
</dbReference>
<feature type="transmembrane region" description="Helical" evidence="1">
    <location>
        <begin position="57"/>
        <end position="80"/>
    </location>
</feature>
<dbReference type="EMBL" id="QMAP01000011">
    <property type="protein sequence ID" value="RXI46157.1"/>
    <property type="molecule type" value="Genomic_DNA"/>
</dbReference>
<dbReference type="NCBIfam" id="TIGR02226">
    <property type="entry name" value="two_anch"/>
    <property type="match status" value="1"/>
</dbReference>
<protein>
    <recommendedName>
        <fullName evidence="2">Aerotolerance regulator N-terminal domain-containing protein</fullName>
    </recommendedName>
</protein>
<name>A0A4Q0VA88_CLOTA</name>
<dbReference type="InterPro" id="IPR024163">
    <property type="entry name" value="Aerotolerance_reg_N"/>
</dbReference>
<dbReference type="Gene3D" id="3.40.50.410">
    <property type="entry name" value="von Willebrand factor, type A domain"/>
    <property type="match status" value="1"/>
</dbReference>